<dbReference type="AlphaFoldDB" id="D2GVU0"/>
<organism evidence="2">
    <name type="scientific">Ailuropoda melanoleuca</name>
    <name type="common">Giant panda</name>
    <dbReference type="NCBI Taxonomy" id="9646"/>
    <lineage>
        <taxon>Eukaryota</taxon>
        <taxon>Metazoa</taxon>
        <taxon>Chordata</taxon>
        <taxon>Craniata</taxon>
        <taxon>Vertebrata</taxon>
        <taxon>Euteleostomi</taxon>
        <taxon>Mammalia</taxon>
        <taxon>Eutheria</taxon>
        <taxon>Laurasiatheria</taxon>
        <taxon>Carnivora</taxon>
        <taxon>Caniformia</taxon>
        <taxon>Ursidae</taxon>
        <taxon>Ailuropoda</taxon>
    </lineage>
</organism>
<accession>D2GVU0</accession>
<gene>
    <name evidence="2" type="ORF">PANDA_000868</name>
</gene>
<name>D2GVU0_AILME</name>
<dbReference type="EMBL" id="GL192353">
    <property type="protein sequence ID" value="EFB16990.1"/>
    <property type="molecule type" value="Genomic_DNA"/>
</dbReference>
<protein>
    <submittedName>
        <fullName evidence="2">Uncharacterized protein</fullName>
    </submittedName>
</protein>
<reference evidence="2" key="1">
    <citation type="journal article" date="2010" name="Nature">
        <title>The sequence and de novo assembly of the giant panda genome.</title>
        <authorList>
            <person name="Li R."/>
            <person name="Fan W."/>
            <person name="Tian G."/>
            <person name="Zhu H."/>
            <person name="He L."/>
            <person name="Cai J."/>
            <person name="Huang Q."/>
            <person name="Cai Q."/>
            <person name="Li B."/>
            <person name="Bai Y."/>
            <person name="Zhang Z."/>
            <person name="Zhang Y."/>
            <person name="Wang W."/>
            <person name="Li J."/>
            <person name="Wei F."/>
            <person name="Li H."/>
            <person name="Jian M."/>
            <person name="Li J."/>
            <person name="Zhang Z."/>
            <person name="Nielsen R."/>
            <person name="Li D."/>
            <person name="Gu W."/>
            <person name="Yang Z."/>
            <person name="Xuan Z."/>
            <person name="Ryder O.A."/>
            <person name="Leung F.C."/>
            <person name="Zhou Y."/>
            <person name="Cao J."/>
            <person name="Sun X."/>
            <person name="Fu Y."/>
            <person name="Fang X."/>
            <person name="Guo X."/>
            <person name="Wang B."/>
            <person name="Hou R."/>
            <person name="Shen F."/>
            <person name="Mu B."/>
            <person name="Ni P."/>
            <person name="Lin R."/>
            <person name="Qian W."/>
            <person name="Wang G."/>
            <person name="Yu C."/>
            <person name="Nie W."/>
            <person name="Wang J."/>
            <person name="Wu Z."/>
            <person name="Liang H."/>
            <person name="Min J."/>
            <person name="Wu Q."/>
            <person name="Cheng S."/>
            <person name="Ruan J."/>
            <person name="Wang M."/>
            <person name="Shi Z."/>
            <person name="Wen M."/>
            <person name="Liu B."/>
            <person name="Ren X."/>
            <person name="Zheng H."/>
            <person name="Dong D."/>
            <person name="Cook K."/>
            <person name="Shan G."/>
            <person name="Zhang H."/>
            <person name="Kosiol C."/>
            <person name="Xie X."/>
            <person name="Lu Z."/>
            <person name="Zheng H."/>
            <person name="Li Y."/>
            <person name="Steiner C.C."/>
            <person name="Lam T.T."/>
            <person name="Lin S."/>
            <person name="Zhang Q."/>
            <person name="Li G."/>
            <person name="Tian J."/>
            <person name="Gong T."/>
            <person name="Liu H."/>
            <person name="Zhang D."/>
            <person name="Fang L."/>
            <person name="Ye C."/>
            <person name="Zhang J."/>
            <person name="Hu W."/>
            <person name="Xu A."/>
            <person name="Ren Y."/>
            <person name="Zhang G."/>
            <person name="Bruford M.W."/>
            <person name="Li Q."/>
            <person name="Ma L."/>
            <person name="Guo Y."/>
            <person name="An N."/>
            <person name="Hu Y."/>
            <person name="Zheng Y."/>
            <person name="Shi Y."/>
            <person name="Li Z."/>
            <person name="Liu Q."/>
            <person name="Chen Y."/>
            <person name="Zhao J."/>
            <person name="Qu N."/>
            <person name="Zhao S."/>
            <person name="Tian F."/>
            <person name="Wang X."/>
            <person name="Wang H."/>
            <person name="Xu L."/>
            <person name="Liu X."/>
            <person name="Vinar T."/>
            <person name="Wang Y."/>
            <person name="Lam T.W."/>
            <person name="Yiu S.M."/>
            <person name="Liu S."/>
            <person name="Zhang H."/>
            <person name="Li D."/>
            <person name="Huang Y."/>
            <person name="Wang X."/>
            <person name="Yang G."/>
            <person name="Jiang Z."/>
            <person name="Wang J."/>
            <person name="Qin N."/>
            <person name="Li L."/>
            <person name="Li J."/>
            <person name="Bolund L."/>
            <person name="Kristiansen K."/>
            <person name="Wong G.K."/>
            <person name="Olson M."/>
            <person name="Zhang X."/>
            <person name="Li S."/>
            <person name="Yang H."/>
            <person name="Wang J."/>
            <person name="Wang J."/>
        </authorList>
    </citation>
    <scope>NUCLEOTIDE SEQUENCE [LARGE SCALE GENOMIC DNA]</scope>
</reference>
<dbReference type="InParanoid" id="D2GVU0"/>
<feature type="region of interest" description="Disordered" evidence="1">
    <location>
        <begin position="201"/>
        <end position="256"/>
    </location>
</feature>
<feature type="region of interest" description="Disordered" evidence="1">
    <location>
        <begin position="85"/>
        <end position="112"/>
    </location>
</feature>
<proteinExistence type="predicted"/>
<evidence type="ECO:0000256" key="1">
    <source>
        <dbReference type="SAM" id="MobiDB-lite"/>
    </source>
</evidence>
<sequence length="256" mass="29079">MASQTQKEAPFLPSWRNGCTSRYILQMKKPEDYLMAKAFNLNSDLVPEPRAYLEMERAYCWSRSAQFATSARLTEQSQRRVTFHLPDGSQESCSDSGLGDHEPVGSGTLISHPLPLVQPQDEFYDQASPDKRTEADGNSDPNSGRIYREVLFELNLMDEDEISDRWLWSVKQEKREMSQFAQKCHVVFNVRCKAEERNNISPDVLDPSGGELPECEGPTFGEDEQNVRGSAEDLQGDPWDNRRNSAAAHNTRPFLT</sequence>
<evidence type="ECO:0000313" key="2">
    <source>
        <dbReference type="EMBL" id="EFB16990.1"/>
    </source>
</evidence>